<dbReference type="SUPFAM" id="SSF46689">
    <property type="entry name" value="Homeodomain-like"/>
    <property type="match status" value="2"/>
</dbReference>
<evidence type="ECO:0000256" key="1">
    <source>
        <dbReference type="ARBA" id="ARBA00022491"/>
    </source>
</evidence>
<sequence>MVENDDRQRNRENRPEDVCTPPCSQQPVLIGPTPNPVSVRIVNFPAGTVFVPQAAPWGKFLFSVSGVVEFAIEGRRYLSPPAYALWIPPFIEHESRARQATRYAAVYIAQARCDSLPREVTALRCTDILLAIVQNLAARSIEVPVSMEDLRLANVLVDQVRIAPPFDGFLPFVNEPAIARIMTAIVQTPGDRRSLAQWAEEEGLSERSLSRHWRELAGVSFHEWRQRAKLVAALAMLEEDYSSDEIARRLGYNSSSAFIAMVRQMTGTSPERLRSTNRHRGP</sequence>
<evidence type="ECO:0000256" key="4">
    <source>
        <dbReference type="ARBA" id="ARBA00023163"/>
    </source>
</evidence>
<dbReference type="InterPro" id="IPR014710">
    <property type="entry name" value="RmlC-like_jellyroll"/>
</dbReference>
<dbReference type="Proteomes" id="UP000494172">
    <property type="component" value="Unassembled WGS sequence"/>
</dbReference>
<proteinExistence type="predicted"/>
<protein>
    <submittedName>
        <fullName evidence="7">AraC family regulatory protein</fullName>
    </submittedName>
</protein>
<evidence type="ECO:0000256" key="3">
    <source>
        <dbReference type="ARBA" id="ARBA00023125"/>
    </source>
</evidence>
<feature type="domain" description="HTH araC/xylS-type" evidence="6">
    <location>
        <begin position="179"/>
        <end position="276"/>
    </location>
</feature>
<dbReference type="AlphaFoldDB" id="A0A9Q9SNC2"/>
<feature type="compositionally biased region" description="Basic and acidic residues" evidence="5">
    <location>
        <begin position="1"/>
        <end position="17"/>
    </location>
</feature>
<dbReference type="PANTHER" id="PTHR11019">
    <property type="entry name" value="HTH-TYPE TRANSCRIPTIONAL REGULATOR NIMR"/>
    <property type="match status" value="1"/>
</dbReference>
<dbReference type="GO" id="GO:0003700">
    <property type="term" value="F:DNA-binding transcription factor activity"/>
    <property type="evidence" value="ECO:0007669"/>
    <property type="project" value="InterPro"/>
</dbReference>
<dbReference type="Pfam" id="PF02311">
    <property type="entry name" value="AraC_binding"/>
    <property type="match status" value="1"/>
</dbReference>
<keyword evidence="3" id="KW-0238">DNA-binding</keyword>
<evidence type="ECO:0000256" key="5">
    <source>
        <dbReference type="SAM" id="MobiDB-lite"/>
    </source>
</evidence>
<dbReference type="GO" id="GO:0043565">
    <property type="term" value="F:sequence-specific DNA binding"/>
    <property type="evidence" value="ECO:0007669"/>
    <property type="project" value="InterPro"/>
</dbReference>
<dbReference type="InterPro" id="IPR011051">
    <property type="entry name" value="RmlC_Cupin_sf"/>
</dbReference>
<dbReference type="PANTHER" id="PTHR11019:SF190">
    <property type="entry name" value="ARAC-FAMILY REGULATORY PROTEIN"/>
    <property type="match status" value="1"/>
</dbReference>
<keyword evidence="1" id="KW-0678">Repressor</keyword>
<dbReference type="Pfam" id="PF12833">
    <property type="entry name" value="HTH_18"/>
    <property type="match status" value="1"/>
</dbReference>
<feature type="region of interest" description="Disordered" evidence="5">
    <location>
        <begin position="1"/>
        <end position="25"/>
    </location>
</feature>
<evidence type="ECO:0000313" key="8">
    <source>
        <dbReference type="Proteomes" id="UP000494172"/>
    </source>
</evidence>
<dbReference type="Gene3D" id="2.60.120.10">
    <property type="entry name" value="Jelly Rolls"/>
    <property type="match status" value="1"/>
</dbReference>
<reference evidence="7 8" key="1">
    <citation type="submission" date="2019-09" db="EMBL/GenBank/DDBJ databases">
        <authorList>
            <person name="Depoorter E."/>
        </authorList>
    </citation>
    <scope>NUCLEOTIDE SEQUENCE [LARGE SCALE GENOMIC DNA]</scope>
    <source>
        <strain evidence="7">LMG 24066</strain>
    </source>
</reference>
<keyword evidence="2" id="KW-0805">Transcription regulation</keyword>
<dbReference type="InterPro" id="IPR009057">
    <property type="entry name" value="Homeodomain-like_sf"/>
</dbReference>
<evidence type="ECO:0000313" key="7">
    <source>
        <dbReference type="EMBL" id="VWC16766.1"/>
    </source>
</evidence>
<gene>
    <name evidence="7" type="ORF">BAR24066_05583</name>
</gene>
<dbReference type="SMART" id="SM00342">
    <property type="entry name" value="HTH_ARAC"/>
    <property type="match status" value="1"/>
</dbReference>
<dbReference type="InterPro" id="IPR003313">
    <property type="entry name" value="AraC-bd"/>
</dbReference>
<dbReference type="InterPro" id="IPR018060">
    <property type="entry name" value="HTH_AraC"/>
</dbReference>
<dbReference type="CDD" id="cd06124">
    <property type="entry name" value="cupin_NimR-like_N"/>
    <property type="match status" value="1"/>
</dbReference>
<dbReference type="FunFam" id="1.10.10.60:FF:000132">
    <property type="entry name" value="AraC family transcriptional regulator"/>
    <property type="match status" value="1"/>
</dbReference>
<comment type="caution">
    <text evidence="7">The sequence shown here is derived from an EMBL/GenBank/DDBJ whole genome shotgun (WGS) entry which is preliminary data.</text>
</comment>
<dbReference type="PROSITE" id="PS01124">
    <property type="entry name" value="HTH_ARAC_FAMILY_2"/>
    <property type="match status" value="1"/>
</dbReference>
<accession>A0A9Q9SNC2</accession>
<dbReference type="Gene3D" id="1.10.10.60">
    <property type="entry name" value="Homeodomain-like"/>
    <property type="match status" value="1"/>
</dbReference>
<dbReference type="SUPFAM" id="SSF51182">
    <property type="entry name" value="RmlC-like cupins"/>
    <property type="match status" value="1"/>
</dbReference>
<evidence type="ECO:0000256" key="2">
    <source>
        <dbReference type="ARBA" id="ARBA00023015"/>
    </source>
</evidence>
<organism evidence="7 8">
    <name type="scientific">Burkholderia arboris</name>
    <dbReference type="NCBI Taxonomy" id="488730"/>
    <lineage>
        <taxon>Bacteria</taxon>
        <taxon>Pseudomonadati</taxon>
        <taxon>Pseudomonadota</taxon>
        <taxon>Betaproteobacteria</taxon>
        <taxon>Burkholderiales</taxon>
        <taxon>Burkholderiaceae</taxon>
        <taxon>Burkholderia</taxon>
        <taxon>Burkholderia cepacia complex</taxon>
    </lineage>
</organism>
<name>A0A9Q9SNC2_9BURK</name>
<keyword evidence="4" id="KW-0804">Transcription</keyword>
<evidence type="ECO:0000259" key="6">
    <source>
        <dbReference type="PROSITE" id="PS01124"/>
    </source>
</evidence>
<dbReference type="EMBL" id="CABVPX010000028">
    <property type="protein sequence ID" value="VWC16766.1"/>
    <property type="molecule type" value="Genomic_DNA"/>
</dbReference>